<evidence type="ECO:0000313" key="2">
    <source>
        <dbReference type="Proteomes" id="UP000594638"/>
    </source>
</evidence>
<comment type="caution">
    <text evidence="1">The sequence shown here is derived from an EMBL/GenBank/DDBJ whole genome shotgun (WGS) entry which is preliminary data.</text>
</comment>
<dbReference type="AlphaFoldDB" id="A0A8S0V1C3"/>
<keyword evidence="2" id="KW-1185">Reference proteome</keyword>
<sequence length="64" mass="7367">MNQIEKEKGINDFQLLTNRPFSNRRLPTILPRISTTTTNTPVLSSHFLSIVQIRSDVRTVVRES</sequence>
<dbReference type="EMBL" id="CACTIH010009132">
    <property type="protein sequence ID" value="CAA3025407.1"/>
    <property type="molecule type" value="Genomic_DNA"/>
</dbReference>
<accession>A0A8S0V1C3</accession>
<dbReference type="Gramene" id="OE9A107083T1">
    <property type="protein sequence ID" value="OE9A107083C1"/>
    <property type="gene ID" value="OE9A107083"/>
</dbReference>
<gene>
    <name evidence="1" type="ORF">OLEA9_A107083</name>
</gene>
<dbReference type="Proteomes" id="UP000594638">
    <property type="component" value="Unassembled WGS sequence"/>
</dbReference>
<proteinExistence type="predicted"/>
<reference evidence="1 2" key="1">
    <citation type="submission" date="2019-12" db="EMBL/GenBank/DDBJ databases">
        <authorList>
            <person name="Alioto T."/>
            <person name="Alioto T."/>
            <person name="Gomez Garrido J."/>
        </authorList>
    </citation>
    <scope>NUCLEOTIDE SEQUENCE [LARGE SCALE GENOMIC DNA]</scope>
</reference>
<name>A0A8S0V1C3_OLEEU</name>
<evidence type="ECO:0000313" key="1">
    <source>
        <dbReference type="EMBL" id="CAA3025407.1"/>
    </source>
</evidence>
<protein>
    <submittedName>
        <fullName evidence="1">Uncharacterized protein</fullName>
    </submittedName>
</protein>
<organism evidence="1 2">
    <name type="scientific">Olea europaea subsp. europaea</name>
    <dbReference type="NCBI Taxonomy" id="158383"/>
    <lineage>
        <taxon>Eukaryota</taxon>
        <taxon>Viridiplantae</taxon>
        <taxon>Streptophyta</taxon>
        <taxon>Embryophyta</taxon>
        <taxon>Tracheophyta</taxon>
        <taxon>Spermatophyta</taxon>
        <taxon>Magnoliopsida</taxon>
        <taxon>eudicotyledons</taxon>
        <taxon>Gunneridae</taxon>
        <taxon>Pentapetalae</taxon>
        <taxon>asterids</taxon>
        <taxon>lamiids</taxon>
        <taxon>Lamiales</taxon>
        <taxon>Oleaceae</taxon>
        <taxon>Oleeae</taxon>
        <taxon>Olea</taxon>
    </lineage>
</organism>